<dbReference type="Pfam" id="PF03795">
    <property type="entry name" value="YCII"/>
    <property type="match status" value="1"/>
</dbReference>
<dbReference type="InterPro" id="IPR005545">
    <property type="entry name" value="YCII"/>
</dbReference>
<proteinExistence type="inferred from homology"/>
<dbReference type="Gene3D" id="3.30.70.1060">
    <property type="entry name" value="Dimeric alpha+beta barrel"/>
    <property type="match status" value="1"/>
</dbReference>
<name>A0A1H3T8K2_9ACTN</name>
<feature type="domain" description="YCII-related" evidence="2">
    <location>
        <begin position="1"/>
        <end position="111"/>
    </location>
</feature>
<protein>
    <submittedName>
        <fullName evidence="3">Uncharacterized conserved protein</fullName>
    </submittedName>
</protein>
<dbReference type="PANTHER" id="PTHR35174">
    <property type="entry name" value="BLL7171 PROTEIN-RELATED"/>
    <property type="match status" value="1"/>
</dbReference>
<dbReference type="Proteomes" id="UP000199632">
    <property type="component" value="Unassembled WGS sequence"/>
</dbReference>
<dbReference type="RefSeq" id="WP_090798634.1">
    <property type="nucleotide sequence ID" value="NZ_BOND01000003.1"/>
</dbReference>
<dbReference type="STRING" id="137265.SAMN05421684_5321"/>
<accession>A0A1H3T8K2</accession>
<dbReference type="OrthoDB" id="668782at2"/>
<sequence length="116" mass="12431">MRYVMMICGPESNWTGPGTDELMATVGTWWEKWHAAGVIVKGGAELQPVSTAKTVRRGRDGKAVVTDGPYIELKDVVGGFMLLEADTIEDAVAVAATWPGIEAVGDQVEVRPTTGR</sequence>
<dbReference type="InterPro" id="IPR011008">
    <property type="entry name" value="Dimeric_a/b-barrel"/>
</dbReference>
<gene>
    <name evidence="3" type="ORF">SAMN05421684_5321</name>
</gene>
<organism evidence="3 4">
    <name type="scientific">Asanoa ishikariensis</name>
    <dbReference type="NCBI Taxonomy" id="137265"/>
    <lineage>
        <taxon>Bacteria</taxon>
        <taxon>Bacillati</taxon>
        <taxon>Actinomycetota</taxon>
        <taxon>Actinomycetes</taxon>
        <taxon>Micromonosporales</taxon>
        <taxon>Micromonosporaceae</taxon>
        <taxon>Asanoa</taxon>
    </lineage>
</organism>
<evidence type="ECO:0000259" key="2">
    <source>
        <dbReference type="Pfam" id="PF03795"/>
    </source>
</evidence>
<comment type="similarity">
    <text evidence="1">Belongs to the YciI family.</text>
</comment>
<evidence type="ECO:0000256" key="1">
    <source>
        <dbReference type="ARBA" id="ARBA00007689"/>
    </source>
</evidence>
<reference evidence="4" key="1">
    <citation type="submission" date="2016-10" db="EMBL/GenBank/DDBJ databases">
        <authorList>
            <person name="Varghese N."/>
            <person name="Submissions S."/>
        </authorList>
    </citation>
    <scope>NUCLEOTIDE SEQUENCE [LARGE SCALE GENOMIC DNA]</scope>
    <source>
        <strain evidence="4">DSM 44718</strain>
    </source>
</reference>
<dbReference type="PANTHER" id="PTHR35174:SF3">
    <property type="entry name" value="BLL7171 PROTEIN"/>
    <property type="match status" value="1"/>
</dbReference>
<dbReference type="SUPFAM" id="SSF54909">
    <property type="entry name" value="Dimeric alpha+beta barrel"/>
    <property type="match status" value="1"/>
</dbReference>
<dbReference type="EMBL" id="FNQB01000003">
    <property type="protein sequence ID" value="SDZ46400.1"/>
    <property type="molecule type" value="Genomic_DNA"/>
</dbReference>
<evidence type="ECO:0000313" key="4">
    <source>
        <dbReference type="Proteomes" id="UP000199632"/>
    </source>
</evidence>
<keyword evidence="4" id="KW-1185">Reference proteome</keyword>
<evidence type="ECO:0000313" key="3">
    <source>
        <dbReference type="EMBL" id="SDZ46400.1"/>
    </source>
</evidence>
<dbReference type="AlphaFoldDB" id="A0A1H3T8K2"/>